<dbReference type="Pfam" id="PF02801">
    <property type="entry name" value="Ketoacyl-synt_C"/>
    <property type="match status" value="1"/>
</dbReference>
<evidence type="ECO:0000256" key="1">
    <source>
        <dbReference type="ARBA" id="ARBA00022450"/>
    </source>
</evidence>
<keyword evidence="1" id="KW-0596">Phosphopantetheine</keyword>
<dbReference type="InterPro" id="IPR016039">
    <property type="entry name" value="Thiolase-like"/>
</dbReference>
<dbReference type="Pfam" id="PF00109">
    <property type="entry name" value="ketoacyl-synt"/>
    <property type="match status" value="3"/>
</dbReference>
<evidence type="ECO:0000313" key="5">
    <source>
        <dbReference type="Proteomes" id="UP000671828"/>
    </source>
</evidence>
<feature type="non-terminal residue" evidence="4">
    <location>
        <position position="712"/>
    </location>
</feature>
<dbReference type="CDD" id="cd00833">
    <property type="entry name" value="PKS"/>
    <property type="match status" value="1"/>
</dbReference>
<dbReference type="SMART" id="SM00825">
    <property type="entry name" value="PKS_KS"/>
    <property type="match status" value="1"/>
</dbReference>
<dbReference type="SUPFAM" id="SSF53901">
    <property type="entry name" value="Thiolase-like"/>
    <property type="match status" value="3"/>
</dbReference>
<dbReference type="InterPro" id="IPR014031">
    <property type="entry name" value="Ketoacyl_synth_C"/>
</dbReference>
<accession>A0A8T8HYS2</accession>
<dbReference type="EMBL" id="CP072788">
    <property type="protein sequence ID" value="QTR03390.1"/>
    <property type="molecule type" value="Genomic_DNA"/>
</dbReference>
<proteinExistence type="predicted"/>
<keyword evidence="2" id="KW-0597">Phosphoprotein</keyword>
<dbReference type="InterPro" id="IPR050091">
    <property type="entry name" value="PKS_NRPS_Biosynth_Enz"/>
</dbReference>
<evidence type="ECO:0000256" key="2">
    <source>
        <dbReference type="ARBA" id="ARBA00022553"/>
    </source>
</evidence>
<organism evidence="4 5">
    <name type="scientific">Saccharothrix algeriensis</name>
    <dbReference type="NCBI Taxonomy" id="173560"/>
    <lineage>
        <taxon>Bacteria</taxon>
        <taxon>Bacillati</taxon>
        <taxon>Actinomycetota</taxon>
        <taxon>Actinomycetes</taxon>
        <taxon>Pseudonocardiales</taxon>
        <taxon>Pseudonocardiaceae</taxon>
        <taxon>Saccharothrix</taxon>
    </lineage>
</organism>
<feature type="domain" description="Ketosynthase family 3 (KS3)" evidence="3">
    <location>
        <begin position="6"/>
        <end position="444"/>
    </location>
</feature>
<dbReference type="GO" id="GO:0004312">
    <property type="term" value="F:fatty acid synthase activity"/>
    <property type="evidence" value="ECO:0007669"/>
    <property type="project" value="TreeGrafter"/>
</dbReference>
<evidence type="ECO:0000313" key="4">
    <source>
        <dbReference type="EMBL" id="QTR03390.1"/>
    </source>
</evidence>
<dbReference type="GO" id="GO:0006633">
    <property type="term" value="P:fatty acid biosynthetic process"/>
    <property type="evidence" value="ECO:0007669"/>
    <property type="project" value="TreeGrafter"/>
</dbReference>
<dbReference type="InterPro" id="IPR014030">
    <property type="entry name" value="Ketoacyl_synth_N"/>
</dbReference>
<sequence>MVRSDAMEVAVVGVGVVTPGANDPEELWRVLSEGRNVFRRPVLFDVESFHSTDPEAEDRTYSPESGFITGFRPHPRLAAELAEDPALSREATTLWLRHCLHTALDGVRGHARGRCFAAFGYTADGSQDLEGHLVLTGYLDRLADRLPADAAHLLRARYDRLGQPPHEFLPHRVGRNAVAGLLPADTEVVMVDTACSSSLYAVDLGVKALREGAADLAVCGGAFAYSARNLVLFSKLQGLSRSGVVRCFDRAADGVLFSDGAGVVVLKRLDRAHADGDRVLGVVEGIGLAGDGRGKAIYAPNAAGQALALRRAHERAGVAAPDLGWVIAHATGTRAGDSAELAALREVAGRGGPVPLSSNKAVVGHTGWAAGLVSVSQALSGLARDEAPAQPYLSDPIPAVVGSRFAPPTGRAARGIPAGGDGTRRVGVSSFGFGGTDAHLVLAEDRPGRRPAVGAARSAEDVVVVGWAADLPGGVDPAARLRGGEPPAAGFGEHHPLPGPREVALPPATLRGMDRAQVMVLRAVAALTGPVRAALAALHDTTGVVVGHAGPTRRAVHHALRCYLGDLDRALAGHTAADAGLRASLDRLGAEVRALAPAATEDSFPGIMPNIIASRPAAAHDFRGLNATFDGGPDSGLVALRAAERYLGHGDLDVAVVAAVSGNTTAEYRRVLGSAGGGAEPAEGAFLLVLTRESTARDRSLPVLGRLRTRFG</sequence>
<dbReference type="Gene3D" id="3.40.47.10">
    <property type="match status" value="2"/>
</dbReference>
<dbReference type="PANTHER" id="PTHR43775">
    <property type="entry name" value="FATTY ACID SYNTHASE"/>
    <property type="match status" value="1"/>
</dbReference>
<dbReference type="InterPro" id="IPR020841">
    <property type="entry name" value="PKS_Beta-ketoAc_synthase_dom"/>
</dbReference>
<gene>
    <name evidence="4" type="ORF">J7S33_31505</name>
</gene>
<dbReference type="Proteomes" id="UP000671828">
    <property type="component" value="Chromosome"/>
</dbReference>
<protein>
    <submittedName>
        <fullName evidence="4">Fatty-acid synthase</fullName>
    </submittedName>
</protein>
<evidence type="ECO:0000259" key="3">
    <source>
        <dbReference type="PROSITE" id="PS52004"/>
    </source>
</evidence>
<name>A0A8T8HYS2_9PSEU</name>
<reference evidence="4" key="1">
    <citation type="submission" date="2021-04" db="EMBL/GenBank/DDBJ databases">
        <title>Saccharothrix algeriensis WGS.</title>
        <authorList>
            <person name="Stuskova K."/>
            <person name="Hakalova E."/>
            <person name="Tebbal A.B."/>
            <person name="Eichmeier A."/>
        </authorList>
    </citation>
    <scope>NUCLEOTIDE SEQUENCE</scope>
    <source>
        <strain evidence="4">NRRL B-24137</strain>
    </source>
</reference>
<dbReference type="PANTHER" id="PTHR43775:SF37">
    <property type="entry name" value="SI:DKEY-61P9.11"/>
    <property type="match status" value="1"/>
</dbReference>
<dbReference type="PROSITE" id="PS52004">
    <property type="entry name" value="KS3_2"/>
    <property type="match status" value="1"/>
</dbReference>
<dbReference type="AlphaFoldDB" id="A0A8T8HYS2"/>